<evidence type="ECO:0000313" key="1">
    <source>
        <dbReference type="EMBL" id="MVT71423.1"/>
    </source>
</evidence>
<dbReference type="EMBL" id="WQNF01000082">
    <property type="protein sequence ID" value="MVT71423.1"/>
    <property type="molecule type" value="Genomic_DNA"/>
</dbReference>
<sequence length="135" mass="14340">MAGKWTYRSFHNRPALVDGDSQKALRLIFAAAVFTFEINGTSLKGALDWQGEGLDLLGTIQPANGPVPLSVAIVGSGRPKTDTDGWEYDYRADLASEWPNGVGQVPALVGTVIRAKPHEGGPAGYVASFIAVKQT</sequence>
<dbReference type="Proteomes" id="UP000436468">
    <property type="component" value="Unassembled WGS sequence"/>
</dbReference>
<proteinExistence type="predicted"/>
<dbReference type="AlphaFoldDB" id="A0A844SWR7"/>
<comment type="caution">
    <text evidence="1">The sequence shown here is derived from an EMBL/GenBank/DDBJ whole genome shotgun (WGS) entry which is preliminary data.</text>
</comment>
<protein>
    <submittedName>
        <fullName evidence="1">Uncharacterized protein</fullName>
    </submittedName>
</protein>
<organism evidence="1 2">
    <name type="scientific">Bradyrhizobium pachyrhizi</name>
    <dbReference type="NCBI Taxonomy" id="280333"/>
    <lineage>
        <taxon>Bacteria</taxon>
        <taxon>Pseudomonadati</taxon>
        <taxon>Pseudomonadota</taxon>
        <taxon>Alphaproteobacteria</taxon>
        <taxon>Hyphomicrobiales</taxon>
        <taxon>Nitrobacteraceae</taxon>
        <taxon>Bradyrhizobium</taxon>
    </lineage>
</organism>
<keyword evidence="2" id="KW-1185">Reference proteome</keyword>
<reference evidence="1 2" key="1">
    <citation type="submission" date="2019-12" db="EMBL/GenBank/DDBJ databases">
        <title>Draft genome sequences Bradyrhizobium cajani AMBPC1010, Bradyrhizobium pachyrhizi AMBPC1040 and Bradyrhizobium yuanmingense ALSPC3051, three plant growth promoting strains isolated from nodules of Cajanus cajan L. in Dominican Republic.</title>
        <authorList>
            <person name="Flores-Felix J.D."/>
            <person name="Araujo J."/>
            <person name="Diaz-Alcantara C."/>
            <person name="Gonzalez-Andres F."/>
            <person name="Velazquez E."/>
        </authorList>
    </citation>
    <scope>NUCLEOTIDE SEQUENCE [LARGE SCALE GENOMIC DNA]</scope>
    <source>
        <strain evidence="1 2">1040</strain>
    </source>
</reference>
<accession>A0A844SWR7</accession>
<gene>
    <name evidence="1" type="ORF">GPL21_41315</name>
</gene>
<evidence type="ECO:0000313" key="2">
    <source>
        <dbReference type="Proteomes" id="UP000436468"/>
    </source>
</evidence>
<name>A0A844SWR7_9BRAD</name>